<keyword evidence="1" id="KW-0479">Metal-binding</keyword>
<accession>A0A1F7SMU9</accession>
<evidence type="ECO:0000259" key="4">
    <source>
        <dbReference type="PROSITE" id="PS51379"/>
    </source>
</evidence>
<dbReference type="InterPro" id="IPR017900">
    <property type="entry name" value="4Fe4S_Fe_S_CS"/>
</dbReference>
<sequence length="173" mass="19578">MNRREFFRLATRTVTKDENCIRPPGAVEEGVFQKICKGCGKCVQACPHQSIKLVNKYPCIMPENTPCYLCKEFPCRSACENGALNLVKTDEKNKIGMAEIDKERCSAWSGMDCRMCYIKCPFMDEAIVLDDFKPVVVHEKCVGCGICENVCFMLNGKAFIKVFPKRVSLLKEL</sequence>
<organism evidence="5 6">
    <name type="scientific">Candidatus Schekmanbacteria bacterium RIFCSPLOWO2_12_FULL_38_15</name>
    <dbReference type="NCBI Taxonomy" id="1817883"/>
    <lineage>
        <taxon>Bacteria</taxon>
        <taxon>Candidatus Schekmaniibacteriota</taxon>
    </lineage>
</organism>
<comment type="caution">
    <text evidence="5">The sequence shown here is derived from an EMBL/GenBank/DDBJ whole genome shotgun (WGS) entry which is preliminary data.</text>
</comment>
<evidence type="ECO:0000256" key="3">
    <source>
        <dbReference type="ARBA" id="ARBA00023014"/>
    </source>
</evidence>
<dbReference type="PROSITE" id="PS00198">
    <property type="entry name" value="4FE4S_FER_1"/>
    <property type="match status" value="1"/>
</dbReference>
<evidence type="ECO:0000313" key="5">
    <source>
        <dbReference type="EMBL" id="OGL55105.1"/>
    </source>
</evidence>
<protein>
    <recommendedName>
        <fullName evidence="4">4Fe-4S ferredoxin-type domain-containing protein</fullName>
    </recommendedName>
</protein>
<feature type="domain" description="4Fe-4S ferredoxin-type" evidence="4">
    <location>
        <begin position="132"/>
        <end position="151"/>
    </location>
</feature>
<evidence type="ECO:0000313" key="6">
    <source>
        <dbReference type="Proteomes" id="UP000178082"/>
    </source>
</evidence>
<dbReference type="CDD" id="cd16373">
    <property type="entry name" value="DMSOR_beta_like"/>
    <property type="match status" value="1"/>
</dbReference>
<dbReference type="STRING" id="1817883.A3G31_02570"/>
<gene>
    <name evidence="5" type="ORF">A3G31_02570</name>
</gene>
<dbReference type="PROSITE" id="PS51379">
    <property type="entry name" value="4FE4S_FER_2"/>
    <property type="match status" value="2"/>
</dbReference>
<proteinExistence type="predicted"/>
<reference evidence="5 6" key="1">
    <citation type="journal article" date="2016" name="Nat. Commun.">
        <title>Thousands of microbial genomes shed light on interconnected biogeochemical processes in an aquifer system.</title>
        <authorList>
            <person name="Anantharaman K."/>
            <person name="Brown C.T."/>
            <person name="Hug L.A."/>
            <person name="Sharon I."/>
            <person name="Castelle C.J."/>
            <person name="Probst A.J."/>
            <person name="Thomas B.C."/>
            <person name="Singh A."/>
            <person name="Wilkins M.J."/>
            <person name="Karaoz U."/>
            <person name="Brodie E.L."/>
            <person name="Williams K.H."/>
            <person name="Hubbard S.S."/>
            <person name="Banfield J.F."/>
        </authorList>
    </citation>
    <scope>NUCLEOTIDE SEQUENCE [LARGE SCALE GENOMIC DNA]</scope>
</reference>
<name>A0A1F7SMU9_9BACT</name>
<evidence type="ECO:0000256" key="1">
    <source>
        <dbReference type="ARBA" id="ARBA00022723"/>
    </source>
</evidence>
<dbReference type="Proteomes" id="UP000178082">
    <property type="component" value="Unassembled WGS sequence"/>
</dbReference>
<dbReference type="Gene3D" id="3.30.70.20">
    <property type="match status" value="2"/>
</dbReference>
<dbReference type="InterPro" id="IPR017896">
    <property type="entry name" value="4Fe4S_Fe-S-bd"/>
</dbReference>
<feature type="domain" description="4Fe-4S ferredoxin-type" evidence="4">
    <location>
        <begin position="27"/>
        <end position="56"/>
    </location>
</feature>
<dbReference type="Pfam" id="PF00037">
    <property type="entry name" value="Fer4"/>
    <property type="match status" value="2"/>
</dbReference>
<evidence type="ECO:0000256" key="2">
    <source>
        <dbReference type="ARBA" id="ARBA00023004"/>
    </source>
</evidence>
<keyword evidence="2" id="KW-0408">Iron</keyword>
<dbReference type="SUPFAM" id="SSF54862">
    <property type="entry name" value="4Fe-4S ferredoxins"/>
    <property type="match status" value="1"/>
</dbReference>
<keyword evidence="3" id="KW-0411">Iron-sulfur</keyword>
<dbReference type="EMBL" id="MGDI01000004">
    <property type="protein sequence ID" value="OGL55105.1"/>
    <property type="molecule type" value="Genomic_DNA"/>
</dbReference>
<dbReference type="GO" id="GO:0051536">
    <property type="term" value="F:iron-sulfur cluster binding"/>
    <property type="evidence" value="ECO:0007669"/>
    <property type="project" value="UniProtKB-KW"/>
</dbReference>
<dbReference type="AlphaFoldDB" id="A0A1F7SMU9"/>
<dbReference type="GO" id="GO:0046872">
    <property type="term" value="F:metal ion binding"/>
    <property type="evidence" value="ECO:0007669"/>
    <property type="project" value="UniProtKB-KW"/>
</dbReference>